<evidence type="ECO:0000256" key="1">
    <source>
        <dbReference type="ARBA" id="ARBA00008467"/>
    </source>
</evidence>
<organism evidence="6 7">
    <name type="scientific">Kineosporia corallincola</name>
    <dbReference type="NCBI Taxonomy" id="2835133"/>
    <lineage>
        <taxon>Bacteria</taxon>
        <taxon>Bacillati</taxon>
        <taxon>Actinomycetota</taxon>
        <taxon>Actinomycetes</taxon>
        <taxon>Kineosporiales</taxon>
        <taxon>Kineosporiaceae</taxon>
        <taxon>Kineosporia</taxon>
    </lineage>
</organism>
<evidence type="ECO:0000259" key="5">
    <source>
        <dbReference type="PROSITE" id="PS52004"/>
    </source>
</evidence>
<dbReference type="InterPro" id="IPR014030">
    <property type="entry name" value="Ketoacyl_synth_N"/>
</dbReference>
<dbReference type="Proteomes" id="UP001197247">
    <property type="component" value="Unassembled WGS sequence"/>
</dbReference>
<evidence type="ECO:0000256" key="4">
    <source>
        <dbReference type="RuleBase" id="RU003694"/>
    </source>
</evidence>
<dbReference type="InterPro" id="IPR014031">
    <property type="entry name" value="Ketoacyl_synth_C"/>
</dbReference>
<dbReference type="InterPro" id="IPR000794">
    <property type="entry name" value="Beta-ketoacyl_synthase"/>
</dbReference>
<dbReference type="SMART" id="SM00825">
    <property type="entry name" value="PKS_KS"/>
    <property type="match status" value="1"/>
</dbReference>
<dbReference type="PANTHER" id="PTHR11712">
    <property type="entry name" value="POLYKETIDE SYNTHASE-RELATED"/>
    <property type="match status" value="1"/>
</dbReference>
<comment type="caution">
    <text evidence="6">The sequence shown here is derived from an EMBL/GenBank/DDBJ whole genome shotgun (WGS) entry which is preliminary data.</text>
</comment>
<keyword evidence="7" id="KW-1185">Reference proteome</keyword>
<evidence type="ECO:0000256" key="2">
    <source>
        <dbReference type="ARBA" id="ARBA00022679"/>
    </source>
</evidence>
<evidence type="ECO:0000313" key="7">
    <source>
        <dbReference type="Proteomes" id="UP001197247"/>
    </source>
</evidence>
<evidence type="ECO:0000313" key="6">
    <source>
        <dbReference type="EMBL" id="MBT0769509.1"/>
    </source>
</evidence>
<dbReference type="RefSeq" id="WP_214155810.1">
    <property type="nucleotide sequence ID" value="NZ_JAHBAY010000004.1"/>
</dbReference>
<keyword evidence="3" id="KW-0012">Acyltransferase</keyword>
<proteinExistence type="inferred from homology"/>
<dbReference type="PROSITE" id="PS52004">
    <property type="entry name" value="KS3_2"/>
    <property type="match status" value="1"/>
</dbReference>
<protein>
    <submittedName>
        <fullName evidence="6">Ketosynthase chain-length factor</fullName>
    </submittedName>
</protein>
<dbReference type="SUPFAM" id="SSF53901">
    <property type="entry name" value="Thiolase-like"/>
    <property type="match status" value="2"/>
</dbReference>
<dbReference type="InterPro" id="IPR016039">
    <property type="entry name" value="Thiolase-like"/>
</dbReference>
<gene>
    <name evidence="6" type="ORF">KIH74_11295</name>
</gene>
<evidence type="ECO:0000256" key="3">
    <source>
        <dbReference type="ARBA" id="ARBA00023315"/>
    </source>
</evidence>
<dbReference type="Gene3D" id="3.40.47.10">
    <property type="match status" value="2"/>
</dbReference>
<dbReference type="PANTHER" id="PTHR11712:SF322">
    <property type="entry name" value="POLYKETIDE BETA-KETOACYL SYNTHASE 2-RELATED"/>
    <property type="match status" value="1"/>
</dbReference>
<dbReference type="EMBL" id="JAHBAY010000004">
    <property type="protein sequence ID" value="MBT0769509.1"/>
    <property type="molecule type" value="Genomic_DNA"/>
</dbReference>
<dbReference type="Pfam" id="PF00109">
    <property type="entry name" value="ketoacyl-synt"/>
    <property type="match status" value="1"/>
</dbReference>
<comment type="similarity">
    <text evidence="1 4">Belongs to the thiolase-like superfamily. Beta-ketoacyl-ACP synthases family.</text>
</comment>
<sequence>MSRAVVTGIGVVAPTGVGAGRHWESVRANRLRVTALPEGRAATYGVSLAGQVPQFTPDEHVDERLLVQTDRWTWFSLAAVRMALDDSGFDPAVRDPYSVAVSLAAASGGNEFGQREMTSLYTQGPKAVTAYQSIAWFYAASTGQASIRHGLKGSSSVLVTEGAGGLDSIGHARRVIRRGTGSVLAGGTEAGLSPYALACQAAAGRMSPKTAPTEAYTPFDVRASGFVPGEGGAVLLIEDDETTGPARRVYGEIAGYAATHDGETDTRSPAQFARAMRLALADAGVGPGDVDLVIADAAGDAIRDRMEIEALQAVFGDREIPVPVAAPQALVGRLSVGGSALAAATALLCIRDGLLPAVGNLRHPVHAPGLELVRTPRSAPVGTVLVNARGLGGFNSCLVLRRYHPEG</sequence>
<reference evidence="6 7" key="1">
    <citation type="submission" date="2021-05" db="EMBL/GenBank/DDBJ databases">
        <title>Kineosporia and Streptomyces sp. nov. two new marine actinobacteria isolated from Coral.</title>
        <authorList>
            <person name="Buangrab K."/>
            <person name="Sutthacheep M."/>
            <person name="Yeemin T."/>
            <person name="Harunari E."/>
            <person name="Igarashi Y."/>
            <person name="Kanchanasin P."/>
            <person name="Tanasupawat S."/>
            <person name="Phongsopitanun W."/>
        </authorList>
    </citation>
    <scope>NUCLEOTIDE SEQUENCE [LARGE SCALE GENOMIC DNA]</scope>
    <source>
        <strain evidence="6 7">J2-2</strain>
    </source>
</reference>
<keyword evidence="2 4" id="KW-0808">Transferase</keyword>
<feature type="domain" description="Ketosynthase family 3 (KS3)" evidence="5">
    <location>
        <begin position="1"/>
        <end position="402"/>
    </location>
</feature>
<accession>A0ABS5TIV6</accession>
<dbReference type="Pfam" id="PF02801">
    <property type="entry name" value="Ketoacyl-synt_C"/>
    <property type="match status" value="1"/>
</dbReference>
<name>A0ABS5TIV6_9ACTN</name>
<dbReference type="InterPro" id="IPR020841">
    <property type="entry name" value="PKS_Beta-ketoAc_synthase_dom"/>
</dbReference>